<dbReference type="EMBL" id="BMWP01000009">
    <property type="protein sequence ID" value="GGW32511.1"/>
    <property type="molecule type" value="Genomic_DNA"/>
</dbReference>
<dbReference type="Proteomes" id="UP000634668">
    <property type="component" value="Unassembled WGS sequence"/>
</dbReference>
<sequence length="113" mass="13204">MDMVNFSQLNEFFSHAQFHKQKYGDNLIDFVSKHYGAQKEQHHREHQEEHKDHESLPFNHQSCIHAVTAFVLNEAPAILLKTPPAFDSTSGYFYQESYEQISNTDIFQPPKHA</sequence>
<keyword evidence="2" id="KW-1185">Reference proteome</keyword>
<evidence type="ECO:0000313" key="1">
    <source>
        <dbReference type="EMBL" id="GGW32511.1"/>
    </source>
</evidence>
<gene>
    <name evidence="1" type="ORF">GCM10007383_17040</name>
</gene>
<evidence type="ECO:0000313" key="2">
    <source>
        <dbReference type="Proteomes" id="UP000634668"/>
    </source>
</evidence>
<name>A0A918MJP1_9FLAO</name>
<organism evidence="1 2">
    <name type="scientific">Arenibacter certesii</name>
    <dbReference type="NCBI Taxonomy" id="228955"/>
    <lineage>
        <taxon>Bacteria</taxon>
        <taxon>Pseudomonadati</taxon>
        <taxon>Bacteroidota</taxon>
        <taxon>Flavobacteriia</taxon>
        <taxon>Flavobacteriales</taxon>
        <taxon>Flavobacteriaceae</taxon>
        <taxon>Arenibacter</taxon>
    </lineage>
</organism>
<proteinExistence type="predicted"/>
<accession>A0A918MJP1</accession>
<comment type="caution">
    <text evidence="1">The sequence shown here is derived from an EMBL/GenBank/DDBJ whole genome shotgun (WGS) entry which is preliminary data.</text>
</comment>
<protein>
    <submittedName>
        <fullName evidence="1">Uncharacterized protein</fullName>
    </submittedName>
</protein>
<dbReference type="AlphaFoldDB" id="A0A918MJP1"/>
<reference evidence="1" key="1">
    <citation type="journal article" date="2014" name="Int. J. Syst. Evol. Microbiol.">
        <title>Complete genome sequence of Corynebacterium casei LMG S-19264T (=DSM 44701T), isolated from a smear-ripened cheese.</title>
        <authorList>
            <consortium name="US DOE Joint Genome Institute (JGI-PGF)"/>
            <person name="Walter F."/>
            <person name="Albersmeier A."/>
            <person name="Kalinowski J."/>
            <person name="Ruckert C."/>
        </authorList>
    </citation>
    <scope>NUCLEOTIDE SEQUENCE</scope>
    <source>
        <strain evidence="1">KCTC 12113</strain>
    </source>
</reference>
<reference evidence="1" key="2">
    <citation type="submission" date="2020-09" db="EMBL/GenBank/DDBJ databases">
        <authorList>
            <person name="Sun Q."/>
            <person name="Kim S."/>
        </authorList>
    </citation>
    <scope>NUCLEOTIDE SEQUENCE</scope>
    <source>
        <strain evidence="1">KCTC 12113</strain>
    </source>
</reference>